<dbReference type="RefSeq" id="XP_062656753.1">
    <property type="nucleotide sequence ID" value="XM_062799384.1"/>
</dbReference>
<sequence length="157" mass="17205">MECKVKEGFARNWSPRSCRHLGIGVCLGLSVAGCGRSLQTPPVGVCWWVLPATESESGVGSSPSKQPGATFLSRRLLKTIDYTPSDIPIVTRMNRRCLFILRSINSKLSNYIDMSLDIRHVCLCSFGPWAKEVSEKVKKGGSRVFEVSDSRASSGSH</sequence>
<comment type="caution">
    <text evidence="1">The sequence shown here is derived from an EMBL/GenBank/DDBJ whole genome shotgun (WGS) entry which is preliminary data.</text>
</comment>
<evidence type="ECO:0000313" key="1">
    <source>
        <dbReference type="EMBL" id="KAK3293239.1"/>
    </source>
</evidence>
<name>A0AAE0LQK1_9PEZI</name>
<protein>
    <submittedName>
        <fullName evidence="1">Uncharacterized protein</fullName>
    </submittedName>
</protein>
<reference evidence="1" key="2">
    <citation type="submission" date="2023-06" db="EMBL/GenBank/DDBJ databases">
        <authorList>
            <consortium name="Lawrence Berkeley National Laboratory"/>
            <person name="Haridas S."/>
            <person name="Hensen N."/>
            <person name="Bonometti L."/>
            <person name="Westerberg I."/>
            <person name="Brannstrom I.O."/>
            <person name="Guillou S."/>
            <person name="Cros-Aarteil S."/>
            <person name="Calhoun S."/>
            <person name="Kuo A."/>
            <person name="Mondo S."/>
            <person name="Pangilinan J."/>
            <person name="Riley R."/>
            <person name="Labutti K."/>
            <person name="Andreopoulos B."/>
            <person name="Lipzen A."/>
            <person name="Chen C."/>
            <person name="Yanf M."/>
            <person name="Daum C."/>
            <person name="Ng V."/>
            <person name="Clum A."/>
            <person name="Steindorff A."/>
            <person name="Ohm R."/>
            <person name="Martin F."/>
            <person name="Silar P."/>
            <person name="Natvig D."/>
            <person name="Lalanne C."/>
            <person name="Gautier V."/>
            <person name="Ament-Velasquez S.L."/>
            <person name="Kruys A."/>
            <person name="Hutchinson M.I."/>
            <person name="Powell A.J."/>
            <person name="Barry K."/>
            <person name="Miller A.N."/>
            <person name="Grigoriev I.V."/>
            <person name="Debuchy R."/>
            <person name="Gladieux P."/>
            <person name="Thoren M.H."/>
            <person name="Johannesson H."/>
        </authorList>
    </citation>
    <scope>NUCLEOTIDE SEQUENCE</scope>
    <source>
        <strain evidence="1">CBS 168.71</strain>
    </source>
</reference>
<evidence type="ECO:0000313" key="2">
    <source>
        <dbReference type="Proteomes" id="UP001278766"/>
    </source>
</evidence>
<gene>
    <name evidence="1" type="ORF">B0H64DRAFT_208826</name>
</gene>
<organism evidence="1 2">
    <name type="scientific">Chaetomium fimeti</name>
    <dbReference type="NCBI Taxonomy" id="1854472"/>
    <lineage>
        <taxon>Eukaryota</taxon>
        <taxon>Fungi</taxon>
        <taxon>Dikarya</taxon>
        <taxon>Ascomycota</taxon>
        <taxon>Pezizomycotina</taxon>
        <taxon>Sordariomycetes</taxon>
        <taxon>Sordariomycetidae</taxon>
        <taxon>Sordariales</taxon>
        <taxon>Chaetomiaceae</taxon>
        <taxon>Chaetomium</taxon>
    </lineage>
</organism>
<reference evidence="1" key="1">
    <citation type="journal article" date="2023" name="Mol. Phylogenet. Evol.">
        <title>Genome-scale phylogeny and comparative genomics of the fungal order Sordariales.</title>
        <authorList>
            <person name="Hensen N."/>
            <person name="Bonometti L."/>
            <person name="Westerberg I."/>
            <person name="Brannstrom I.O."/>
            <person name="Guillou S."/>
            <person name="Cros-Aarteil S."/>
            <person name="Calhoun S."/>
            <person name="Haridas S."/>
            <person name="Kuo A."/>
            <person name="Mondo S."/>
            <person name="Pangilinan J."/>
            <person name="Riley R."/>
            <person name="LaButti K."/>
            <person name="Andreopoulos B."/>
            <person name="Lipzen A."/>
            <person name="Chen C."/>
            <person name="Yan M."/>
            <person name="Daum C."/>
            <person name="Ng V."/>
            <person name="Clum A."/>
            <person name="Steindorff A."/>
            <person name="Ohm R.A."/>
            <person name="Martin F."/>
            <person name="Silar P."/>
            <person name="Natvig D.O."/>
            <person name="Lalanne C."/>
            <person name="Gautier V."/>
            <person name="Ament-Velasquez S.L."/>
            <person name="Kruys A."/>
            <person name="Hutchinson M.I."/>
            <person name="Powell A.J."/>
            <person name="Barry K."/>
            <person name="Miller A.N."/>
            <person name="Grigoriev I.V."/>
            <person name="Debuchy R."/>
            <person name="Gladieux P."/>
            <person name="Hiltunen Thoren M."/>
            <person name="Johannesson H."/>
        </authorList>
    </citation>
    <scope>NUCLEOTIDE SEQUENCE</scope>
    <source>
        <strain evidence="1">CBS 168.71</strain>
    </source>
</reference>
<accession>A0AAE0LQK1</accession>
<dbReference type="PROSITE" id="PS51257">
    <property type="entry name" value="PROKAR_LIPOPROTEIN"/>
    <property type="match status" value="1"/>
</dbReference>
<dbReference type="Proteomes" id="UP001278766">
    <property type="component" value="Unassembled WGS sequence"/>
</dbReference>
<dbReference type="AlphaFoldDB" id="A0AAE0LQK1"/>
<proteinExistence type="predicted"/>
<keyword evidence="2" id="KW-1185">Reference proteome</keyword>
<dbReference type="GeneID" id="87836332"/>
<dbReference type="EMBL" id="JAUEPN010000006">
    <property type="protein sequence ID" value="KAK3293239.1"/>
    <property type="molecule type" value="Genomic_DNA"/>
</dbReference>